<evidence type="ECO:0000259" key="6">
    <source>
        <dbReference type="Pfam" id="PF01494"/>
    </source>
</evidence>
<dbReference type="PANTHER" id="PTHR47356">
    <property type="entry name" value="FAD-DEPENDENT MONOOXYGENASE ASQG-RELATED"/>
    <property type="match status" value="1"/>
</dbReference>
<dbReference type="InterPro" id="IPR002938">
    <property type="entry name" value="FAD-bd"/>
</dbReference>
<evidence type="ECO:0000256" key="4">
    <source>
        <dbReference type="ARBA" id="ARBA00023002"/>
    </source>
</evidence>
<comment type="caution">
    <text evidence="7">The sequence shown here is derived from an EMBL/GenBank/DDBJ whole genome shotgun (WGS) entry which is preliminary data.</text>
</comment>
<proteinExistence type="inferred from homology"/>
<dbReference type="PRINTS" id="PR00420">
    <property type="entry name" value="RNGMNOXGNASE"/>
</dbReference>
<keyword evidence="8" id="KW-1185">Reference proteome</keyword>
<organism evidence="7 8">
    <name type="scientific">Linnemannia exigua</name>
    <dbReference type="NCBI Taxonomy" id="604196"/>
    <lineage>
        <taxon>Eukaryota</taxon>
        <taxon>Fungi</taxon>
        <taxon>Fungi incertae sedis</taxon>
        <taxon>Mucoromycota</taxon>
        <taxon>Mortierellomycotina</taxon>
        <taxon>Mortierellomycetes</taxon>
        <taxon>Mortierellales</taxon>
        <taxon>Mortierellaceae</taxon>
        <taxon>Linnemannia</taxon>
    </lineage>
</organism>
<reference evidence="7" key="1">
    <citation type="journal article" date="2020" name="Fungal Divers.">
        <title>Resolving the Mortierellaceae phylogeny through synthesis of multi-gene phylogenetics and phylogenomics.</title>
        <authorList>
            <person name="Vandepol N."/>
            <person name="Liber J."/>
            <person name="Desiro A."/>
            <person name="Na H."/>
            <person name="Kennedy M."/>
            <person name="Barry K."/>
            <person name="Grigoriev I.V."/>
            <person name="Miller A.N."/>
            <person name="O'Donnell K."/>
            <person name="Stajich J.E."/>
            <person name="Bonito G."/>
        </authorList>
    </citation>
    <scope>NUCLEOTIDE SEQUENCE</scope>
    <source>
        <strain evidence="7">NRRL 28262</strain>
    </source>
</reference>
<keyword evidence="5" id="KW-0472">Membrane</keyword>
<dbReference type="GO" id="GO:0004497">
    <property type="term" value="F:monooxygenase activity"/>
    <property type="evidence" value="ECO:0007669"/>
    <property type="project" value="InterPro"/>
</dbReference>
<dbReference type="InterPro" id="IPR050562">
    <property type="entry name" value="FAD_mOase_fung"/>
</dbReference>
<evidence type="ECO:0000256" key="1">
    <source>
        <dbReference type="ARBA" id="ARBA00007992"/>
    </source>
</evidence>
<dbReference type="Pfam" id="PF01494">
    <property type="entry name" value="FAD_binding_3"/>
    <property type="match status" value="1"/>
</dbReference>
<gene>
    <name evidence="7" type="ORF">BGZ95_011988</name>
</gene>
<dbReference type="InterPro" id="IPR036188">
    <property type="entry name" value="FAD/NAD-bd_sf"/>
</dbReference>
<name>A0AAD4DJT1_9FUNG</name>
<evidence type="ECO:0000256" key="2">
    <source>
        <dbReference type="ARBA" id="ARBA00022630"/>
    </source>
</evidence>
<protein>
    <recommendedName>
        <fullName evidence="6">FAD-binding domain-containing protein</fullName>
    </recommendedName>
</protein>
<accession>A0AAD4DJT1</accession>
<dbReference type="Proteomes" id="UP001194580">
    <property type="component" value="Unassembled WGS sequence"/>
</dbReference>
<comment type="similarity">
    <text evidence="1">Belongs to the paxM FAD-dependent monooxygenase family.</text>
</comment>
<dbReference type="SUPFAM" id="SSF51905">
    <property type="entry name" value="FAD/NAD(P)-binding domain"/>
    <property type="match status" value="1"/>
</dbReference>
<keyword evidence="2" id="KW-0285">Flavoprotein</keyword>
<evidence type="ECO:0000256" key="5">
    <source>
        <dbReference type="SAM" id="Phobius"/>
    </source>
</evidence>
<evidence type="ECO:0000313" key="8">
    <source>
        <dbReference type="Proteomes" id="UP001194580"/>
    </source>
</evidence>
<dbReference type="AlphaFoldDB" id="A0AAD4DJT1"/>
<feature type="transmembrane region" description="Helical" evidence="5">
    <location>
        <begin position="7"/>
        <end position="25"/>
    </location>
</feature>
<dbReference type="GO" id="GO:0071949">
    <property type="term" value="F:FAD binding"/>
    <property type="evidence" value="ECO:0007669"/>
    <property type="project" value="InterPro"/>
</dbReference>
<keyword evidence="3" id="KW-0274">FAD</keyword>
<dbReference type="EMBL" id="JAAAIL010000096">
    <property type="protein sequence ID" value="KAG0279885.1"/>
    <property type="molecule type" value="Genomic_DNA"/>
</dbReference>
<evidence type="ECO:0000313" key="7">
    <source>
        <dbReference type="EMBL" id="KAG0279885.1"/>
    </source>
</evidence>
<sequence>MSKEDKPTVLIVGAGLGGLMLGALLEKSGVPYTIFERTTVVKPLGSAMVVGPTLLPIFQQLGIYDEFLAIGKYLPQTLTYKESLQPMPPLDLRPVEEFTGYGNYTVARPTLYDLILKQVPPHKIHFGHRVLNITEEDDKAVIHLSNNATFTGDIIVGADGAYSAVRQRMYEQLKANGELPKADQEDLPFSCTCLVGQTGVLDPEKFPIVTLPHCLFNSIHGQDKPFSWHTFNTAEGKICWMVLHHLSKKSSKAATEQRFRNTNNAEWGAHPAQAMCDETRDFPLPLEGGKTGTLGDLYDATPQEYISKVMLEEKVFKTWYHRRYVLMGDGAVTAMHDAIALANLIYAMPNKTSEDINKVFEEYHKERYPAVMESYNNSKQLAKIFDTGIVGTIVNYVTTHMPTWLWRLALAKTIRFRPQVGYIKPVELKGTVAPAISPSEQKARAVFENRQVGAVVHL</sequence>
<dbReference type="PANTHER" id="PTHR47356:SF2">
    <property type="entry name" value="FAD-BINDING DOMAIN-CONTAINING PROTEIN-RELATED"/>
    <property type="match status" value="1"/>
</dbReference>
<dbReference type="Gene3D" id="3.50.50.60">
    <property type="entry name" value="FAD/NAD(P)-binding domain"/>
    <property type="match status" value="1"/>
</dbReference>
<keyword evidence="5" id="KW-1133">Transmembrane helix</keyword>
<keyword evidence="4" id="KW-0560">Oxidoreductase</keyword>
<evidence type="ECO:0000256" key="3">
    <source>
        <dbReference type="ARBA" id="ARBA00022827"/>
    </source>
</evidence>
<feature type="domain" description="FAD-binding" evidence="6">
    <location>
        <begin position="8"/>
        <end position="178"/>
    </location>
</feature>
<keyword evidence="5" id="KW-0812">Transmembrane</keyword>